<evidence type="ECO:0000313" key="1">
    <source>
        <dbReference type="EMBL" id="GAF86002.1"/>
    </source>
</evidence>
<dbReference type="AlphaFoldDB" id="X0TCW0"/>
<reference evidence="1" key="1">
    <citation type="journal article" date="2014" name="Front. Microbiol.">
        <title>High frequency of phylogenetically diverse reductive dehalogenase-homologous genes in deep subseafloor sedimentary metagenomes.</title>
        <authorList>
            <person name="Kawai M."/>
            <person name="Futagami T."/>
            <person name="Toyoda A."/>
            <person name="Takaki Y."/>
            <person name="Nishi S."/>
            <person name="Hori S."/>
            <person name="Arai W."/>
            <person name="Tsubouchi T."/>
            <person name="Morono Y."/>
            <person name="Uchiyama I."/>
            <person name="Ito T."/>
            <person name="Fujiyama A."/>
            <person name="Inagaki F."/>
            <person name="Takami H."/>
        </authorList>
    </citation>
    <scope>NUCLEOTIDE SEQUENCE</scope>
    <source>
        <strain evidence="1">Expedition CK06-06</strain>
    </source>
</reference>
<protein>
    <submittedName>
        <fullName evidence="1">Uncharacterized protein</fullName>
    </submittedName>
</protein>
<comment type="caution">
    <text evidence="1">The sequence shown here is derived from an EMBL/GenBank/DDBJ whole genome shotgun (WGS) entry which is preliminary data.</text>
</comment>
<gene>
    <name evidence="1" type="ORF">S01H1_28634</name>
</gene>
<accession>X0TCW0</accession>
<sequence>MGSTDRLATQDNIRLANDFWSYRKKSRDIFSSNLLENQIEKYRIILETIESNEKREIII</sequence>
<name>X0TCW0_9ZZZZ</name>
<dbReference type="EMBL" id="BARS01017509">
    <property type="protein sequence ID" value="GAF86002.1"/>
    <property type="molecule type" value="Genomic_DNA"/>
</dbReference>
<organism evidence="1">
    <name type="scientific">marine sediment metagenome</name>
    <dbReference type="NCBI Taxonomy" id="412755"/>
    <lineage>
        <taxon>unclassified sequences</taxon>
        <taxon>metagenomes</taxon>
        <taxon>ecological metagenomes</taxon>
    </lineage>
</organism>
<proteinExistence type="predicted"/>